<dbReference type="GO" id="GO:0006637">
    <property type="term" value="P:acyl-CoA metabolic process"/>
    <property type="evidence" value="ECO:0007669"/>
    <property type="project" value="InterPro"/>
</dbReference>
<sequence>MEDTQPTPEAVMKFLGSIPLLQRLPCSSVKKITEVIKFKNFDNGEYLVHEGEVGDSVYFIWKGEVEVSPPTESEALRHLELVLRQGDYFGYGIGSVKETHLADVIALSKVICLVLSHEHTDLLSAESIWNAEQKMGSCSKVEHILQLENIEVDIFRGITLPDAPMFGNVFGGQLISQALAAASKSVDPLMLAHSLHSYFLRTGDVNLPIIYHIHRIRDGNSFSTRQVVAKQRGHEIFSMFASFQKPEKGFEHHEPMPSAPDPDMLVSREKLLESYLTDPRVPMSKRNSLAKRNIAPWPIEIRFCDTYDDFNIVAREPRQKYWLRARGKLSDDLALHWCVAAYASDLNFLDTSVLPHHRKGEKISSLSLDHSMWFHKPFKADEWLLFVMESPIASNGRGFNIGRMYTRSGELVVSVAQEGLIRKKMQPRAKL</sequence>
<dbReference type="InterPro" id="IPR042171">
    <property type="entry name" value="Acyl-CoA_hotdog"/>
</dbReference>
<comment type="similarity">
    <text evidence="1">Belongs to the C/M/P thioester hydrolase family.</text>
</comment>
<dbReference type="InterPro" id="IPR029069">
    <property type="entry name" value="HotDog_dom_sf"/>
</dbReference>
<accession>A9NVP7</accession>
<dbReference type="NCBIfam" id="TIGR00189">
    <property type="entry name" value="tesB"/>
    <property type="match status" value="1"/>
</dbReference>
<feature type="domain" description="Cyclic nucleotide-binding" evidence="3">
    <location>
        <begin position="20"/>
        <end position="118"/>
    </location>
</feature>
<dbReference type="Gene3D" id="2.60.120.10">
    <property type="entry name" value="Jelly Rolls"/>
    <property type="match status" value="1"/>
</dbReference>
<evidence type="ECO:0000259" key="3">
    <source>
        <dbReference type="PROSITE" id="PS50042"/>
    </source>
</evidence>
<dbReference type="FunFam" id="2.40.160.210:FF:000003">
    <property type="entry name" value="Acyl-CoA thioesterase II"/>
    <property type="match status" value="1"/>
</dbReference>
<dbReference type="InterPro" id="IPR025652">
    <property type="entry name" value="TesB_C"/>
</dbReference>
<dbReference type="SUPFAM" id="SSF54637">
    <property type="entry name" value="Thioesterase/thiol ester dehydrase-isomerase"/>
    <property type="match status" value="2"/>
</dbReference>
<dbReference type="CDD" id="cd00038">
    <property type="entry name" value="CAP_ED"/>
    <property type="match status" value="1"/>
</dbReference>
<keyword evidence="2" id="KW-0378">Hydrolase</keyword>
<dbReference type="InterPro" id="IPR000595">
    <property type="entry name" value="cNMP-bd_dom"/>
</dbReference>
<dbReference type="AlphaFoldDB" id="A9NVP7"/>
<dbReference type="Pfam" id="PF13622">
    <property type="entry name" value="4HBT_3"/>
    <property type="match status" value="1"/>
</dbReference>
<dbReference type="InterPro" id="IPR049449">
    <property type="entry name" value="TesB_ACOT8-like_N"/>
</dbReference>
<dbReference type="PROSITE" id="PS00888">
    <property type="entry name" value="CNMP_BINDING_1"/>
    <property type="match status" value="1"/>
</dbReference>
<dbReference type="Gene3D" id="2.40.160.210">
    <property type="entry name" value="Acyl-CoA thioesterase, double hotdog domain"/>
    <property type="match status" value="1"/>
</dbReference>
<dbReference type="SMART" id="SM00100">
    <property type="entry name" value="cNMP"/>
    <property type="match status" value="1"/>
</dbReference>
<dbReference type="Pfam" id="PF00027">
    <property type="entry name" value="cNMP_binding"/>
    <property type="match status" value="1"/>
</dbReference>
<evidence type="ECO:0000256" key="1">
    <source>
        <dbReference type="ARBA" id="ARBA00006538"/>
    </source>
</evidence>
<dbReference type="PROSITE" id="PS50042">
    <property type="entry name" value="CNMP_BINDING_3"/>
    <property type="match status" value="1"/>
</dbReference>
<dbReference type="InterPro" id="IPR014710">
    <property type="entry name" value="RmlC-like_jellyroll"/>
</dbReference>
<dbReference type="PANTHER" id="PTHR11066">
    <property type="entry name" value="ACYL-COA THIOESTERASE"/>
    <property type="match status" value="1"/>
</dbReference>
<dbReference type="InterPro" id="IPR018488">
    <property type="entry name" value="cNMP-bd_CS"/>
</dbReference>
<dbReference type="SUPFAM" id="SSF51206">
    <property type="entry name" value="cAMP-binding domain-like"/>
    <property type="match status" value="1"/>
</dbReference>
<dbReference type="CDD" id="cd03444">
    <property type="entry name" value="Thioesterase_II_repeat1"/>
    <property type="match status" value="1"/>
</dbReference>
<dbReference type="InterPro" id="IPR003703">
    <property type="entry name" value="Acyl_CoA_thio"/>
</dbReference>
<dbReference type="CDD" id="cd03445">
    <property type="entry name" value="Thioesterase_II_repeat2"/>
    <property type="match status" value="1"/>
</dbReference>
<dbReference type="InterPro" id="IPR018490">
    <property type="entry name" value="cNMP-bd_dom_sf"/>
</dbReference>
<dbReference type="Pfam" id="PF02551">
    <property type="entry name" value="Acyl_CoA_thio"/>
    <property type="match status" value="1"/>
</dbReference>
<organism evidence="4">
    <name type="scientific">Picea sitchensis</name>
    <name type="common">Sitka spruce</name>
    <name type="synonym">Pinus sitchensis</name>
    <dbReference type="NCBI Taxonomy" id="3332"/>
    <lineage>
        <taxon>Eukaryota</taxon>
        <taxon>Viridiplantae</taxon>
        <taxon>Streptophyta</taxon>
        <taxon>Embryophyta</taxon>
        <taxon>Tracheophyta</taxon>
        <taxon>Spermatophyta</taxon>
        <taxon>Pinopsida</taxon>
        <taxon>Pinidae</taxon>
        <taxon>Conifers I</taxon>
        <taxon>Pinales</taxon>
        <taxon>Pinaceae</taxon>
        <taxon>Picea</taxon>
    </lineage>
</organism>
<dbReference type="GO" id="GO:0009062">
    <property type="term" value="P:fatty acid catabolic process"/>
    <property type="evidence" value="ECO:0007669"/>
    <property type="project" value="TreeGrafter"/>
</dbReference>
<dbReference type="GO" id="GO:0047617">
    <property type="term" value="F:fatty acyl-CoA hydrolase activity"/>
    <property type="evidence" value="ECO:0007669"/>
    <property type="project" value="InterPro"/>
</dbReference>
<evidence type="ECO:0000256" key="2">
    <source>
        <dbReference type="ARBA" id="ARBA00022801"/>
    </source>
</evidence>
<proteinExistence type="evidence at transcript level"/>
<name>A9NVP7_PICSI</name>
<dbReference type="PANTHER" id="PTHR11066:SF34">
    <property type="entry name" value="ACYL-COENZYME A THIOESTERASE 8"/>
    <property type="match status" value="1"/>
</dbReference>
<reference evidence="4" key="1">
    <citation type="journal article" date="2008" name="BMC Genomics">
        <title>A conifer genomics resource of 200,000 spruce (Picea spp.) ESTs and 6,464 high-quality, sequence-finished full-length cDNAs for Sitka spruce (Picea sitchensis).</title>
        <authorList>
            <person name="Ralph S.G."/>
            <person name="Chun H.J."/>
            <person name="Kolosova N."/>
            <person name="Cooper D."/>
            <person name="Oddy C."/>
            <person name="Ritland C.E."/>
            <person name="Kirkpatrick R."/>
            <person name="Moore R."/>
            <person name="Barber S."/>
            <person name="Holt R.A."/>
            <person name="Jones S.J."/>
            <person name="Marra M.A."/>
            <person name="Douglas C.J."/>
            <person name="Ritland K."/>
            <person name="Bohlmann J."/>
        </authorList>
    </citation>
    <scope>NUCLEOTIDE SEQUENCE</scope>
    <source>
        <tissue evidence="4">Bark</tissue>
    </source>
</reference>
<dbReference type="EMBL" id="EF085403">
    <property type="protein sequence ID" value="ABK24708.1"/>
    <property type="molecule type" value="mRNA"/>
</dbReference>
<protein>
    <recommendedName>
        <fullName evidence="3">Cyclic nucleotide-binding domain-containing protein</fullName>
    </recommendedName>
</protein>
<evidence type="ECO:0000313" key="4">
    <source>
        <dbReference type="EMBL" id="ABK24708.1"/>
    </source>
</evidence>